<evidence type="ECO:0000313" key="1">
    <source>
        <dbReference type="EMBL" id="GLQ22478.1"/>
    </source>
</evidence>
<dbReference type="Pfam" id="PF20308">
    <property type="entry name" value="TPR-S"/>
    <property type="match status" value="1"/>
</dbReference>
<proteinExistence type="predicted"/>
<dbReference type="InterPro" id="IPR046880">
    <property type="entry name" value="TPR-S"/>
</dbReference>
<dbReference type="EMBL" id="BSNK01000001">
    <property type="protein sequence ID" value="GLQ22478.1"/>
    <property type="molecule type" value="Genomic_DNA"/>
</dbReference>
<sequence>MIPRDQYDSAIVALRESPDSLPHMHQAVLALARAGSLAFARQEYARYGLDKVWHDEDIMALGGRLYKDLYLSSGGVTARDFALESADRYEAAFRATGGYYSGINAATMAWLGGVPNKIANMRAQRVLELLPTQDLSEKTDKYFVEATRAEARLLLGEESAAQSALQEAWDHDPLNYVAQASTLKQLKMISKKLEQPLSWLSHFTPPQSVHFAGYIFENSIPETDLLDLKKKVTDSIQRQDIGFGYGALAAGSDILIAEALLDQGAELNVVLPGPKHAFIERSVRPYGAHWLDRFETCWEQAASRQELDIGSSKPTDTLTGLASAMSMGMAIRSADRLAVPATQLLICNPDDRVSQTAADAALWKEFGRDQTFIMSPAVQSSTNTPRDPLGDTLKYILVEGRQESAHVESDMVAILNTAHHLRESGHPQIKLGIHTYLKGDPKAQIIAQSLLEAALPGGIYVSDTMANLIALMAHDTHSVSYAGRTQDDYEAYALVAKPKLA</sequence>
<accession>A0ABQ5V6K6</accession>
<reference evidence="1" key="2">
    <citation type="submission" date="2023-01" db="EMBL/GenBank/DDBJ databases">
        <title>Draft genome sequence of Algimonas ampicilliniresistens strain NBRC 108219.</title>
        <authorList>
            <person name="Sun Q."/>
            <person name="Mori K."/>
        </authorList>
    </citation>
    <scope>NUCLEOTIDE SEQUENCE</scope>
    <source>
        <strain evidence="1">NBRC 108219</strain>
    </source>
</reference>
<evidence type="ECO:0000313" key="2">
    <source>
        <dbReference type="Proteomes" id="UP001161391"/>
    </source>
</evidence>
<dbReference type="Proteomes" id="UP001161391">
    <property type="component" value="Unassembled WGS sequence"/>
</dbReference>
<gene>
    <name evidence="1" type="ORF">GCM10007853_03520</name>
</gene>
<protein>
    <submittedName>
        <fullName evidence="1">Adenylate cyclase</fullName>
    </submittedName>
</protein>
<comment type="caution">
    <text evidence="1">The sequence shown here is derived from an EMBL/GenBank/DDBJ whole genome shotgun (WGS) entry which is preliminary data.</text>
</comment>
<dbReference type="RefSeq" id="WP_284386887.1">
    <property type="nucleotide sequence ID" value="NZ_BSNK01000001.1"/>
</dbReference>
<reference evidence="1" key="1">
    <citation type="journal article" date="2014" name="Int. J. Syst. Evol. Microbiol.">
        <title>Complete genome of a new Firmicutes species belonging to the dominant human colonic microbiota ('Ruminococcus bicirculans') reveals two chromosomes and a selective capacity to utilize plant glucans.</title>
        <authorList>
            <consortium name="NISC Comparative Sequencing Program"/>
            <person name="Wegmann U."/>
            <person name="Louis P."/>
            <person name="Goesmann A."/>
            <person name="Henrissat B."/>
            <person name="Duncan S.H."/>
            <person name="Flint H.J."/>
        </authorList>
    </citation>
    <scope>NUCLEOTIDE SEQUENCE</scope>
    <source>
        <strain evidence="1">NBRC 108219</strain>
    </source>
</reference>
<organism evidence="1 2">
    <name type="scientific">Algimonas ampicilliniresistens</name>
    <dbReference type="NCBI Taxonomy" id="1298735"/>
    <lineage>
        <taxon>Bacteria</taxon>
        <taxon>Pseudomonadati</taxon>
        <taxon>Pseudomonadota</taxon>
        <taxon>Alphaproteobacteria</taxon>
        <taxon>Maricaulales</taxon>
        <taxon>Robiginitomaculaceae</taxon>
        <taxon>Algimonas</taxon>
    </lineage>
</organism>
<keyword evidence="2" id="KW-1185">Reference proteome</keyword>
<name>A0ABQ5V6K6_9PROT</name>